<evidence type="ECO:0000256" key="3">
    <source>
        <dbReference type="ARBA" id="ARBA00022630"/>
    </source>
</evidence>
<dbReference type="Pfam" id="PF01266">
    <property type="entry name" value="DAO"/>
    <property type="match status" value="1"/>
</dbReference>
<dbReference type="Gene3D" id="3.30.9.10">
    <property type="entry name" value="D-Amino Acid Oxidase, subunit A, domain 2"/>
    <property type="match status" value="1"/>
</dbReference>
<sequence>MDKSQPIIIVGSGVYGLSSAYHLATAGYTNIKVFDRGDYDNNEFSPLQGADGASTDVNKLVRASYVDKVHYQDLAVEALHDYHEWNEQLLKMPFLPRALATIQERCLQEGDLEPIFQNTGYIRLDDYENGEEERNLHNFEKAGLRKHSYDINNADDITRAKITGWYRALDPLNQREKVPTLTGVLDSFAGVALADKCLIWVRYLCERTGNVQFIYGPGKGEVSNLVYSAEDSLKVVGVKTVDGKEHQATKVVLAAGGWTPKFVPESLSPRLEAMASTYIMIQIPRDRRDLINKYRRIPMINWRMTYESNFRSDAVYVFPATHDGILKMGVNDHYWRNLVKVGDEMVSIPDTNMKLLPKQSLLDYQKFIKEFMPDLYEAGASIEKTKICFSSVGQQNELVIDFVPSYKNLLVCAGGGFHGYKFLPVIGRFTEGLISGKQYSHSQFFKFDYIDPKDYKPIVKDPEHEYALNSVEFAESRSKYYDY</sequence>
<dbReference type="Gene3D" id="3.50.50.60">
    <property type="entry name" value="FAD/NAD(P)-binding domain"/>
    <property type="match status" value="1"/>
</dbReference>
<dbReference type="InterPro" id="IPR006076">
    <property type="entry name" value="FAD-dep_OxRdtase"/>
</dbReference>
<dbReference type="HOGENOM" id="CLU_007884_0_1_1"/>
<comment type="similarity">
    <text evidence="2">Belongs to the MSOX/MTOX family.</text>
</comment>
<dbReference type="OrthoDB" id="4025884at2759"/>
<dbReference type="PANTHER" id="PTHR10961:SF15">
    <property type="entry name" value="FAD DEPENDENT OXIDOREDUCTASE DOMAIN-CONTAINING PROTEIN"/>
    <property type="match status" value="1"/>
</dbReference>
<protein>
    <submittedName>
        <fullName evidence="7">FAD dependent oxidoreductase</fullName>
    </submittedName>
</protein>
<dbReference type="RefSeq" id="XP_006685144.1">
    <property type="nucleotide sequence ID" value="XM_006685081.1"/>
</dbReference>
<dbReference type="AlphaFoldDB" id="G3B0R6"/>
<dbReference type="KEGG" id="cten:18248736"/>
<feature type="domain" description="FAD dependent oxidoreductase" evidence="6">
    <location>
        <begin position="7"/>
        <end position="429"/>
    </location>
</feature>
<keyword evidence="3" id="KW-0285">Flavoprotein</keyword>
<organism evidence="8">
    <name type="scientific">Candida tenuis (strain ATCC 10573 / BCRC 21748 / CBS 615 / JCM 9827 / NBRC 10315 / NRRL Y-1498 / VKM Y-70)</name>
    <name type="common">Yeast</name>
    <name type="synonym">Yamadazyma tenuis</name>
    <dbReference type="NCBI Taxonomy" id="590646"/>
    <lineage>
        <taxon>Eukaryota</taxon>
        <taxon>Fungi</taxon>
        <taxon>Dikarya</taxon>
        <taxon>Ascomycota</taxon>
        <taxon>Saccharomycotina</taxon>
        <taxon>Pichiomycetes</taxon>
        <taxon>Debaryomycetaceae</taxon>
        <taxon>Yamadazyma</taxon>
    </lineage>
</organism>
<dbReference type="GeneID" id="18248736"/>
<evidence type="ECO:0000256" key="5">
    <source>
        <dbReference type="ARBA" id="ARBA00023002"/>
    </source>
</evidence>
<dbReference type="SUPFAM" id="SSF51905">
    <property type="entry name" value="FAD/NAD(P)-binding domain"/>
    <property type="match status" value="1"/>
</dbReference>
<dbReference type="GO" id="GO:0050660">
    <property type="term" value="F:flavin adenine dinucleotide binding"/>
    <property type="evidence" value="ECO:0007669"/>
    <property type="project" value="InterPro"/>
</dbReference>
<gene>
    <name evidence="7" type="ORF">CANTEDRAFT_119918</name>
</gene>
<evidence type="ECO:0000313" key="7">
    <source>
        <dbReference type="EMBL" id="EGV65458.1"/>
    </source>
</evidence>
<dbReference type="EMBL" id="GL996514">
    <property type="protein sequence ID" value="EGV65458.1"/>
    <property type="molecule type" value="Genomic_DNA"/>
</dbReference>
<name>G3B0R6_CANTC</name>
<evidence type="ECO:0000256" key="1">
    <source>
        <dbReference type="ARBA" id="ARBA00001974"/>
    </source>
</evidence>
<dbReference type="Proteomes" id="UP000000707">
    <property type="component" value="Unassembled WGS sequence"/>
</dbReference>
<evidence type="ECO:0000313" key="8">
    <source>
        <dbReference type="Proteomes" id="UP000000707"/>
    </source>
</evidence>
<reference evidence="7 8" key="1">
    <citation type="journal article" date="2011" name="Proc. Natl. Acad. Sci. U.S.A.">
        <title>Comparative genomics of xylose-fermenting fungi for enhanced biofuel production.</title>
        <authorList>
            <person name="Wohlbach D.J."/>
            <person name="Kuo A."/>
            <person name="Sato T.K."/>
            <person name="Potts K.M."/>
            <person name="Salamov A.A."/>
            <person name="LaButti K.M."/>
            <person name="Sun H."/>
            <person name="Clum A."/>
            <person name="Pangilinan J.L."/>
            <person name="Lindquist E.A."/>
            <person name="Lucas S."/>
            <person name="Lapidus A."/>
            <person name="Jin M."/>
            <person name="Gunawan C."/>
            <person name="Balan V."/>
            <person name="Dale B.E."/>
            <person name="Jeffries T.W."/>
            <person name="Zinkel R."/>
            <person name="Barry K.W."/>
            <person name="Grigoriev I.V."/>
            <person name="Gasch A.P."/>
        </authorList>
    </citation>
    <scope>NUCLEOTIDE SEQUENCE [LARGE SCALE GENOMIC DNA]</scope>
    <source>
        <strain evidence="8">ATCC 10573 / BCRC 21748 / CBS 615 / JCM 9827 / NBRC 10315 / NRRL Y-1498 / VKM Y-70</strain>
    </source>
</reference>
<dbReference type="eggNOG" id="KOG2820">
    <property type="taxonomic scope" value="Eukaryota"/>
</dbReference>
<keyword evidence="4" id="KW-0274">FAD</keyword>
<dbReference type="GO" id="GO:0008115">
    <property type="term" value="F:sarcosine oxidase activity"/>
    <property type="evidence" value="ECO:0007669"/>
    <property type="project" value="TreeGrafter"/>
</dbReference>
<dbReference type="InterPro" id="IPR045170">
    <property type="entry name" value="MTOX"/>
</dbReference>
<keyword evidence="8" id="KW-1185">Reference proteome</keyword>
<evidence type="ECO:0000259" key="6">
    <source>
        <dbReference type="Pfam" id="PF01266"/>
    </source>
</evidence>
<accession>G3B0R6</accession>
<dbReference type="InterPro" id="IPR036188">
    <property type="entry name" value="FAD/NAD-bd_sf"/>
</dbReference>
<evidence type="ECO:0000256" key="2">
    <source>
        <dbReference type="ARBA" id="ARBA00010989"/>
    </source>
</evidence>
<proteinExistence type="inferred from homology"/>
<keyword evidence="5" id="KW-0560">Oxidoreductase</keyword>
<evidence type="ECO:0000256" key="4">
    <source>
        <dbReference type="ARBA" id="ARBA00022827"/>
    </source>
</evidence>
<comment type="cofactor">
    <cofactor evidence="1">
        <name>FAD</name>
        <dbReference type="ChEBI" id="CHEBI:57692"/>
    </cofactor>
</comment>
<dbReference type="STRING" id="590646.G3B0R6"/>
<dbReference type="PANTHER" id="PTHR10961">
    <property type="entry name" value="PEROXISOMAL SARCOSINE OXIDASE"/>
    <property type="match status" value="1"/>
</dbReference>